<comment type="similarity">
    <text evidence="1">Belongs to the TCP11 family.</text>
</comment>
<sequence>MSGERSEPQDTGGPARIRTTSECSMASDDGAASGFTGRRIFPTYFLADDKRQRTTSQTFMVASGLTAASPPKFVSLEEIMHAANGMRDMNLVHQIVVDENFRLEKAEPEANTVQKVIKDTMHKAFWDVLREELAEDPPCYNQAFVLLEEIKQGLFDLLLPQHTKIKQQISEVLDIPLIKQQAEKGILDFNYYANYIISFMAKMCAQVRDEKIQQLRETTDIIEVYKDILETIELMLLDMANFTLQMIKPDIINHSVELEREKFSKYLAVQPDGLQHTRNWLLRHIDTTKPVPNDVEYEKFIRDCSKKAFTSACIELLDWDRNLPYPETFVLDEDRLYDLQIRTFQLYAVATVLLVTLSNAGADLQSISAFKQSLKAHITILLQNVKNEKDLKGVLPNVAEQVLSDLKEAQQKYDLSGTSPENEAALKALIIDIAKEDHKIRGIVKQRVKDFYLDIIESATAAPQKVPTGLTAFQKELTGIAGQFLRIVSHNSTVFCIYYFDIIAAALPKPSST</sequence>
<dbReference type="PANTHER" id="PTHR12832">
    <property type="entry name" value="TESTIS-SPECIFIC PROTEIN PBS13 T-COMPLEX 11"/>
    <property type="match status" value="1"/>
</dbReference>
<dbReference type="OrthoDB" id="276323at2759"/>
<protein>
    <recommendedName>
        <fullName evidence="5">T-complex protein 11-like protein 1</fullName>
    </recommendedName>
</protein>
<feature type="region of interest" description="Disordered" evidence="2">
    <location>
        <begin position="1"/>
        <end position="30"/>
    </location>
</feature>
<evidence type="ECO:0008006" key="5">
    <source>
        <dbReference type="Google" id="ProtNLM"/>
    </source>
</evidence>
<organism evidence="3 4">
    <name type="scientific">Ceutorhynchus assimilis</name>
    <name type="common">cabbage seed weevil</name>
    <dbReference type="NCBI Taxonomy" id="467358"/>
    <lineage>
        <taxon>Eukaryota</taxon>
        <taxon>Metazoa</taxon>
        <taxon>Ecdysozoa</taxon>
        <taxon>Arthropoda</taxon>
        <taxon>Hexapoda</taxon>
        <taxon>Insecta</taxon>
        <taxon>Pterygota</taxon>
        <taxon>Neoptera</taxon>
        <taxon>Endopterygota</taxon>
        <taxon>Coleoptera</taxon>
        <taxon>Polyphaga</taxon>
        <taxon>Cucujiformia</taxon>
        <taxon>Curculionidae</taxon>
        <taxon>Ceutorhynchinae</taxon>
        <taxon>Ceutorhynchus</taxon>
    </lineage>
</organism>
<dbReference type="Proteomes" id="UP001152799">
    <property type="component" value="Chromosome 11"/>
</dbReference>
<dbReference type="EMBL" id="OU892287">
    <property type="protein sequence ID" value="CAG9762308.1"/>
    <property type="molecule type" value="Genomic_DNA"/>
</dbReference>
<name>A0A9N9MI62_9CUCU</name>
<evidence type="ECO:0000256" key="1">
    <source>
        <dbReference type="ARBA" id="ARBA00010954"/>
    </source>
</evidence>
<proteinExistence type="inferred from homology"/>
<evidence type="ECO:0000313" key="4">
    <source>
        <dbReference type="Proteomes" id="UP001152799"/>
    </source>
</evidence>
<keyword evidence="4" id="KW-1185">Reference proteome</keyword>
<reference evidence="3" key="1">
    <citation type="submission" date="2022-01" db="EMBL/GenBank/DDBJ databases">
        <authorList>
            <person name="King R."/>
        </authorList>
    </citation>
    <scope>NUCLEOTIDE SEQUENCE</scope>
</reference>
<accession>A0A9N9MI62</accession>
<evidence type="ECO:0000256" key="2">
    <source>
        <dbReference type="SAM" id="MobiDB-lite"/>
    </source>
</evidence>
<dbReference type="InterPro" id="IPR008862">
    <property type="entry name" value="Tcp11"/>
</dbReference>
<dbReference type="Pfam" id="PF05794">
    <property type="entry name" value="Tcp11"/>
    <property type="match status" value="1"/>
</dbReference>
<gene>
    <name evidence="3" type="ORF">CEUTPL_LOCUS2990</name>
</gene>
<dbReference type="PANTHER" id="PTHR12832:SF11">
    <property type="entry name" value="LD23868P"/>
    <property type="match status" value="1"/>
</dbReference>
<dbReference type="AlphaFoldDB" id="A0A9N9MI62"/>
<evidence type="ECO:0000313" key="3">
    <source>
        <dbReference type="EMBL" id="CAG9762308.1"/>
    </source>
</evidence>
<dbReference type="GO" id="GO:0007165">
    <property type="term" value="P:signal transduction"/>
    <property type="evidence" value="ECO:0007669"/>
    <property type="project" value="TreeGrafter"/>
</dbReference>